<dbReference type="GO" id="GO:0003700">
    <property type="term" value="F:DNA-binding transcription factor activity"/>
    <property type="evidence" value="ECO:0007669"/>
    <property type="project" value="InterPro"/>
</dbReference>
<dbReference type="PRINTS" id="PR00598">
    <property type="entry name" value="HTHMARR"/>
</dbReference>
<feature type="domain" description="HTH marR-type" evidence="2">
    <location>
        <begin position="10"/>
        <end position="144"/>
    </location>
</feature>
<reference evidence="3 4" key="1">
    <citation type="journal article" date="2012" name="J. Bacteriol.">
        <title>Draft Genome Sequence of Bacillus isronensis Strain B3W22, Isolated from the Upper Atmosphere.</title>
        <authorList>
            <person name="Shivaji S."/>
            <person name="Ara S."/>
            <person name="Singh S.K."/>
            <person name="Bandi S."/>
            <person name="Singh A."/>
            <person name="Pinnaka A.K."/>
        </authorList>
    </citation>
    <scope>NUCLEOTIDE SEQUENCE [LARGE SCALE GENOMIC DNA]</scope>
    <source>
        <strain evidence="3 4">B3W22</strain>
    </source>
</reference>
<evidence type="ECO:0000313" key="3">
    <source>
        <dbReference type="EMBL" id="EKB46425.1"/>
    </source>
</evidence>
<dbReference type="RefSeq" id="WP_008403915.1">
    <property type="nucleotide sequence ID" value="NZ_AMCK01000002.1"/>
</dbReference>
<keyword evidence="1" id="KW-0238">DNA-binding</keyword>
<dbReference type="PANTHER" id="PTHR33164">
    <property type="entry name" value="TRANSCRIPTIONAL REGULATOR, MARR FAMILY"/>
    <property type="match status" value="1"/>
</dbReference>
<accession>K1KQI7</accession>
<dbReference type="PATRIC" id="fig|1224748.3.peg.634"/>
<dbReference type="GO" id="GO:0006950">
    <property type="term" value="P:response to stress"/>
    <property type="evidence" value="ECO:0007669"/>
    <property type="project" value="TreeGrafter"/>
</dbReference>
<dbReference type="CDD" id="cd00090">
    <property type="entry name" value="HTH_ARSR"/>
    <property type="match status" value="1"/>
</dbReference>
<dbReference type="Pfam" id="PF01047">
    <property type="entry name" value="MarR"/>
    <property type="match status" value="1"/>
</dbReference>
<dbReference type="SUPFAM" id="SSF46785">
    <property type="entry name" value="Winged helix' DNA-binding domain"/>
    <property type="match status" value="1"/>
</dbReference>
<name>K1KQI7_9BACL</name>
<protein>
    <submittedName>
        <fullName evidence="3">Transcriptional repressor MprA</fullName>
    </submittedName>
</protein>
<dbReference type="PANTHER" id="PTHR33164:SF99">
    <property type="entry name" value="MARR FAMILY REGULATORY PROTEIN"/>
    <property type="match status" value="1"/>
</dbReference>
<dbReference type="PROSITE" id="PS50995">
    <property type="entry name" value="HTH_MARR_2"/>
    <property type="match status" value="1"/>
</dbReference>
<keyword evidence="4" id="KW-1185">Reference proteome</keyword>
<comment type="caution">
    <text evidence="3">The sequence shown here is derived from an EMBL/GenBank/DDBJ whole genome shotgun (WGS) entry which is preliminary data.</text>
</comment>
<dbReference type="EMBL" id="AMCK01000002">
    <property type="protein sequence ID" value="EKB46425.1"/>
    <property type="molecule type" value="Genomic_DNA"/>
</dbReference>
<gene>
    <name evidence="3" type="ORF">B857_00635</name>
</gene>
<dbReference type="InterPro" id="IPR011991">
    <property type="entry name" value="ArsR-like_HTH"/>
</dbReference>
<dbReference type="InterPro" id="IPR036390">
    <property type="entry name" value="WH_DNA-bd_sf"/>
</dbReference>
<dbReference type="InterPro" id="IPR000835">
    <property type="entry name" value="HTH_MarR-typ"/>
</dbReference>
<dbReference type="SMART" id="SM00347">
    <property type="entry name" value="HTH_MARR"/>
    <property type="match status" value="1"/>
</dbReference>
<evidence type="ECO:0000256" key="1">
    <source>
        <dbReference type="ARBA" id="ARBA00023125"/>
    </source>
</evidence>
<evidence type="ECO:0000259" key="2">
    <source>
        <dbReference type="PROSITE" id="PS50995"/>
    </source>
</evidence>
<sequence length="144" mass="16731">MESEEIHVQEETIFEIIHNMDKMTNNLIIQWNKGFNKGLGVTHVLILGHLKVNGKSRPSDMAKALGLTPPTVTHLTEKLVKMELITRSIDENDRRIIYLEITYAGEMILKEANESGQLLRKKIFEKLTDEERQQMLQIYKKLNK</sequence>
<dbReference type="Proteomes" id="UP000004738">
    <property type="component" value="Unassembled WGS sequence"/>
</dbReference>
<dbReference type="GO" id="GO:0003677">
    <property type="term" value="F:DNA binding"/>
    <property type="evidence" value="ECO:0007669"/>
    <property type="project" value="UniProtKB-KW"/>
</dbReference>
<evidence type="ECO:0000313" key="4">
    <source>
        <dbReference type="Proteomes" id="UP000004738"/>
    </source>
</evidence>
<dbReference type="InterPro" id="IPR039422">
    <property type="entry name" value="MarR/SlyA-like"/>
</dbReference>
<dbReference type="InterPro" id="IPR036388">
    <property type="entry name" value="WH-like_DNA-bd_sf"/>
</dbReference>
<dbReference type="AlphaFoldDB" id="K1KQI7"/>
<proteinExistence type="predicted"/>
<dbReference type="Gene3D" id="1.10.10.10">
    <property type="entry name" value="Winged helix-like DNA-binding domain superfamily/Winged helix DNA-binding domain"/>
    <property type="match status" value="1"/>
</dbReference>
<organism evidence="3 4">
    <name type="scientific">Solibacillus isronensis B3W22</name>
    <dbReference type="NCBI Taxonomy" id="1224748"/>
    <lineage>
        <taxon>Bacteria</taxon>
        <taxon>Bacillati</taxon>
        <taxon>Bacillota</taxon>
        <taxon>Bacilli</taxon>
        <taxon>Bacillales</taxon>
        <taxon>Caryophanaceae</taxon>
        <taxon>Solibacillus</taxon>
    </lineage>
</organism>